<evidence type="ECO:0000256" key="9">
    <source>
        <dbReference type="SAM" id="Phobius"/>
    </source>
</evidence>
<dbReference type="Gene3D" id="3.40.50.300">
    <property type="entry name" value="P-loop containing nucleotide triphosphate hydrolases"/>
    <property type="match status" value="1"/>
</dbReference>
<dbReference type="InterPro" id="IPR027417">
    <property type="entry name" value="P-loop_NTPase"/>
</dbReference>
<keyword evidence="4 9" id="KW-0472">Membrane</keyword>
<dbReference type="GO" id="GO:0016491">
    <property type="term" value="F:oxidoreductase activity"/>
    <property type="evidence" value="ECO:0007669"/>
    <property type="project" value="InterPro"/>
</dbReference>
<evidence type="ECO:0000256" key="4">
    <source>
        <dbReference type="ARBA" id="ARBA00023136"/>
    </source>
</evidence>
<evidence type="ECO:0000256" key="6">
    <source>
        <dbReference type="ARBA" id="ARBA00023289"/>
    </source>
</evidence>
<feature type="compositionally biased region" description="Low complexity" evidence="8">
    <location>
        <begin position="57"/>
        <end position="66"/>
    </location>
</feature>
<dbReference type="PROSITE" id="PS51421">
    <property type="entry name" value="RAS"/>
    <property type="match status" value="1"/>
</dbReference>
<evidence type="ECO:0000259" key="10">
    <source>
        <dbReference type="Pfam" id="PF01593"/>
    </source>
</evidence>
<comment type="subcellular location">
    <subcellularLocation>
        <location evidence="7">Endomembrane system</location>
        <topology evidence="7">Lipid-anchor</topology>
    </subcellularLocation>
</comment>
<feature type="domain" description="Amine oxidase" evidence="10">
    <location>
        <begin position="163"/>
        <end position="451"/>
    </location>
</feature>
<dbReference type="SMART" id="SM00175">
    <property type="entry name" value="RAB"/>
    <property type="match status" value="1"/>
</dbReference>
<dbReference type="SUPFAM" id="SSF52540">
    <property type="entry name" value="P-loop containing nucleoside triphosphate hydrolases"/>
    <property type="match status" value="1"/>
</dbReference>
<evidence type="ECO:0000256" key="2">
    <source>
        <dbReference type="ARBA" id="ARBA00022741"/>
    </source>
</evidence>
<evidence type="ECO:0000256" key="5">
    <source>
        <dbReference type="ARBA" id="ARBA00023288"/>
    </source>
</evidence>
<dbReference type="InterPro" id="IPR005225">
    <property type="entry name" value="Small_GTP-bd"/>
</dbReference>
<dbReference type="Proteomes" id="UP001205105">
    <property type="component" value="Unassembled WGS sequence"/>
</dbReference>
<dbReference type="SMART" id="SM00173">
    <property type="entry name" value="RAS"/>
    <property type="match status" value="1"/>
</dbReference>
<evidence type="ECO:0000256" key="1">
    <source>
        <dbReference type="ARBA" id="ARBA00006270"/>
    </source>
</evidence>
<evidence type="ECO:0000256" key="7">
    <source>
        <dbReference type="ARBA" id="ARBA00037868"/>
    </source>
</evidence>
<feature type="region of interest" description="Disordered" evidence="8">
    <location>
        <begin position="1"/>
        <end position="76"/>
    </location>
</feature>
<dbReference type="InterPro" id="IPR002937">
    <property type="entry name" value="Amino_oxidase"/>
</dbReference>
<organism evidence="11 12">
    <name type="scientific">Chlorella ohadii</name>
    <dbReference type="NCBI Taxonomy" id="2649997"/>
    <lineage>
        <taxon>Eukaryota</taxon>
        <taxon>Viridiplantae</taxon>
        <taxon>Chlorophyta</taxon>
        <taxon>core chlorophytes</taxon>
        <taxon>Trebouxiophyceae</taxon>
        <taxon>Chlorellales</taxon>
        <taxon>Chlorellaceae</taxon>
        <taxon>Chlorella clade</taxon>
        <taxon>Chlorella</taxon>
    </lineage>
</organism>
<dbReference type="AlphaFoldDB" id="A0AAD5H846"/>
<dbReference type="InterPro" id="IPR036188">
    <property type="entry name" value="FAD/NAD-bd_sf"/>
</dbReference>
<dbReference type="SMART" id="SM00176">
    <property type="entry name" value="RAN"/>
    <property type="match status" value="1"/>
</dbReference>
<dbReference type="EMBL" id="JADXDR010000025">
    <property type="protein sequence ID" value="KAI7844728.1"/>
    <property type="molecule type" value="Genomic_DNA"/>
</dbReference>
<keyword evidence="2" id="KW-0547">Nucleotide-binding</keyword>
<dbReference type="GO" id="GO:0005525">
    <property type="term" value="F:GTP binding"/>
    <property type="evidence" value="ECO:0007669"/>
    <property type="project" value="UniProtKB-KW"/>
</dbReference>
<dbReference type="GO" id="GO:0012505">
    <property type="term" value="C:endomembrane system"/>
    <property type="evidence" value="ECO:0007669"/>
    <property type="project" value="UniProtKB-SubCell"/>
</dbReference>
<dbReference type="SUPFAM" id="SSF54373">
    <property type="entry name" value="FAD-linked reductases, C-terminal domain"/>
    <property type="match status" value="1"/>
</dbReference>
<keyword evidence="6" id="KW-0636">Prenylation</keyword>
<dbReference type="NCBIfam" id="TIGR00231">
    <property type="entry name" value="small_GTP"/>
    <property type="match status" value="1"/>
</dbReference>
<comment type="caution">
    <text evidence="11">The sequence shown here is derived from an EMBL/GenBank/DDBJ whole genome shotgun (WGS) entry which is preliminary data.</text>
</comment>
<dbReference type="GO" id="GO:0003924">
    <property type="term" value="F:GTPase activity"/>
    <property type="evidence" value="ECO:0007669"/>
    <property type="project" value="InterPro"/>
</dbReference>
<gene>
    <name evidence="11" type="ORF">COHA_001815</name>
</gene>
<dbReference type="PANTHER" id="PTHR47979">
    <property type="entry name" value="DRAB11-RELATED"/>
    <property type="match status" value="1"/>
</dbReference>
<dbReference type="InterPro" id="IPR050209">
    <property type="entry name" value="Rab_GTPases_membrane_traffic"/>
</dbReference>
<feature type="transmembrane region" description="Helical" evidence="9">
    <location>
        <begin position="78"/>
        <end position="101"/>
    </location>
</feature>
<accession>A0AAD5H846</accession>
<feature type="compositionally biased region" description="Low complexity" evidence="8">
    <location>
        <begin position="1"/>
        <end position="15"/>
    </location>
</feature>
<dbReference type="PRINTS" id="PR00449">
    <property type="entry name" value="RASTRNSFRMNG"/>
</dbReference>
<dbReference type="Pfam" id="PF01593">
    <property type="entry name" value="Amino_oxidase"/>
    <property type="match status" value="2"/>
</dbReference>
<dbReference type="SMART" id="SM00174">
    <property type="entry name" value="RHO"/>
    <property type="match status" value="1"/>
</dbReference>
<keyword evidence="5" id="KW-0449">Lipoprotein</keyword>
<keyword evidence="9" id="KW-0812">Transmembrane</keyword>
<keyword evidence="9" id="KW-1133">Transmembrane helix</keyword>
<protein>
    <recommendedName>
        <fullName evidence="10">Amine oxidase domain-containing protein</fullName>
    </recommendedName>
</protein>
<evidence type="ECO:0000313" key="11">
    <source>
        <dbReference type="EMBL" id="KAI7844728.1"/>
    </source>
</evidence>
<dbReference type="Gene3D" id="3.50.50.60">
    <property type="entry name" value="FAD/NAD(P)-binding domain"/>
    <property type="match status" value="1"/>
</dbReference>
<feature type="region of interest" description="Disordered" evidence="8">
    <location>
        <begin position="578"/>
        <end position="598"/>
    </location>
</feature>
<evidence type="ECO:0000256" key="8">
    <source>
        <dbReference type="SAM" id="MobiDB-lite"/>
    </source>
</evidence>
<name>A0AAD5H846_9CHLO</name>
<dbReference type="SUPFAM" id="SSF51905">
    <property type="entry name" value="FAD/NAD(P)-binding domain"/>
    <property type="match status" value="1"/>
</dbReference>
<feature type="domain" description="Amine oxidase" evidence="10">
    <location>
        <begin position="460"/>
        <end position="568"/>
    </location>
</feature>
<evidence type="ECO:0000256" key="3">
    <source>
        <dbReference type="ARBA" id="ARBA00023134"/>
    </source>
</evidence>
<keyword evidence="12" id="KW-1185">Reference proteome</keyword>
<dbReference type="InterPro" id="IPR001806">
    <property type="entry name" value="Small_GTPase"/>
</dbReference>
<dbReference type="FunFam" id="3.40.50.300:FF:000085">
    <property type="entry name" value="Putative ras-related protein rab-11a"/>
    <property type="match status" value="1"/>
</dbReference>
<dbReference type="GO" id="GO:0031410">
    <property type="term" value="C:cytoplasmic vesicle"/>
    <property type="evidence" value="ECO:0007669"/>
    <property type="project" value="UniProtKB-ARBA"/>
</dbReference>
<sequence length="811" mass="84954">MSRRAGQAQGGAPAATFVLVSGSRGSGKPDAQPAATDRQARLQQREQFITSSGGAGAADQAAGQLPSPLPPPPRTSRLLRWSVAGAGIAAVAAGVTLIVLWKVGVLSGGSGDDWQPLAYAQRQRTATALPAFSADLHPWLLPSEQAALGLQLDADVIIVGAGVAGLQAALTLPRSMRVLVLEARPRVGGRIRSVPFAGGIAELGAQFIWGAESDIDDAAARLANPVTELANLLGQPDGVPSLARSLFGPDSNMLRQIAADGRPLSRTQRTNLQRLASDVAALASNASDGQPLSDVLQSPLLAQRAGRASLAQLEASLAAQLGAQHGAALSQLSAAYYDNTTRLLGADNIVLDGFSRIPEHMAANATGRLGSRISLRLGTPVVEIRHGDSNATVTTASGQQLRAQYVLCTVPLGVLKAGGIRLDPALPEASQAALDRLGVGRLEKLWMRFDKVSGGGRAGVWAEAGAAWDGASEAQLAASAMAALRAMFPGRQLPAAPRAVLASRWGTDPWARGSLSYYSAASRGPADRATLAEPQSGSLLLAGEGVWAAHPSTVHGALLSGQEAALRIADAARELPQCGSGLGGSRQQPGGRTMPPARPDDDYDYLFKVVLIGDSGVGKSNLLSRFTRNEFSLESKSTIGVEFATRSIQVDGKTIKAQIWDTAGQERYRAITSAYYRGAVGALLVYDITKQTTFENVERWLKELRDHADSNIVVMLVGNKSDLRHLRSVQTEDAKAFCEREGLSFIETSALEATNVEQAFQRILTEIYHIVSKKALASEDGPAAAPTSGTAIKVTEAAPEAKKKSSCCSSA</sequence>
<reference evidence="11" key="1">
    <citation type="submission" date="2020-11" db="EMBL/GenBank/DDBJ databases">
        <title>Chlorella ohadii genome sequencing and assembly.</title>
        <authorList>
            <person name="Murik O."/>
            <person name="Treves H."/>
            <person name="Kedem I."/>
            <person name="Shotland Y."/>
            <person name="Kaplan A."/>
        </authorList>
    </citation>
    <scope>NUCLEOTIDE SEQUENCE</scope>
    <source>
        <strain evidence="11">1</strain>
    </source>
</reference>
<dbReference type="PROSITE" id="PS51420">
    <property type="entry name" value="RHO"/>
    <property type="match status" value="1"/>
</dbReference>
<dbReference type="PROSITE" id="PS51419">
    <property type="entry name" value="RAB"/>
    <property type="match status" value="1"/>
</dbReference>
<comment type="similarity">
    <text evidence="1">Belongs to the small GTPase superfamily. Rab family.</text>
</comment>
<dbReference type="Pfam" id="PF00071">
    <property type="entry name" value="Ras"/>
    <property type="match status" value="1"/>
</dbReference>
<keyword evidence="3" id="KW-0342">GTP-binding</keyword>
<proteinExistence type="inferred from homology"/>
<evidence type="ECO:0000313" key="12">
    <source>
        <dbReference type="Proteomes" id="UP001205105"/>
    </source>
</evidence>
<dbReference type="CDD" id="cd01868">
    <property type="entry name" value="Rab11_like"/>
    <property type="match status" value="1"/>
</dbReference>